<dbReference type="EMBL" id="JAVIJP010000066">
    <property type="protein sequence ID" value="KAL3620435.1"/>
    <property type="molecule type" value="Genomic_DNA"/>
</dbReference>
<evidence type="ECO:0000259" key="1">
    <source>
        <dbReference type="PROSITE" id="PS50965"/>
    </source>
</evidence>
<evidence type="ECO:0000313" key="2">
    <source>
        <dbReference type="EMBL" id="KAL3620435.1"/>
    </source>
</evidence>
<gene>
    <name evidence="2" type="ORF">CASFOL_035347</name>
</gene>
<dbReference type="PANTHER" id="PTHR35287:SF1">
    <property type="entry name" value="SI:ZFOS-911D5.4"/>
    <property type="match status" value="1"/>
</dbReference>
<evidence type="ECO:0000313" key="3">
    <source>
        <dbReference type="Proteomes" id="UP001632038"/>
    </source>
</evidence>
<accession>A0ABD3BSK5</accession>
<keyword evidence="3" id="KW-1185">Reference proteome</keyword>
<proteinExistence type="predicted"/>
<dbReference type="AlphaFoldDB" id="A0ABD3BSK5"/>
<dbReference type="InterPro" id="IPR011528">
    <property type="entry name" value="NERD"/>
</dbReference>
<reference evidence="3" key="1">
    <citation type="journal article" date="2024" name="IScience">
        <title>Strigolactones Initiate the Formation of Haustorium-like Structures in Castilleja.</title>
        <authorList>
            <person name="Buerger M."/>
            <person name="Peterson D."/>
            <person name="Chory J."/>
        </authorList>
    </citation>
    <scope>NUCLEOTIDE SEQUENCE [LARGE SCALE GENOMIC DNA]</scope>
</reference>
<dbReference type="Proteomes" id="UP001632038">
    <property type="component" value="Unassembled WGS sequence"/>
</dbReference>
<dbReference type="PROSITE" id="PS50965">
    <property type="entry name" value="NERD"/>
    <property type="match status" value="1"/>
</dbReference>
<dbReference type="Pfam" id="PF08378">
    <property type="entry name" value="NERD"/>
    <property type="match status" value="1"/>
</dbReference>
<protein>
    <recommendedName>
        <fullName evidence="1">NERD domain-containing protein</fullName>
    </recommendedName>
</protein>
<organism evidence="2 3">
    <name type="scientific">Castilleja foliolosa</name>
    <dbReference type="NCBI Taxonomy" id="1961234"/>
    <lineage>
        <taxon>Eukaryota</taxon>
        <taxon>Viridiplantae</taxon>
        <taxon>Streptophyta</taxon>
        <taxon>Embryophyta</taxon>
        <taxon>Tracheophyta</taxon>
        <taxon>Spermatophyta</taxon>
        <taxon>Magnoliopsida</taxon>
        <taxon>eudicotyledons</taxon>
        <taxon>Gunneridae</taxon>
        <taxon>Pentapetalae</taxon>
        <taxon>asterids</taxon>
        <taxon>lamiids</taxon>
        <taxon>Lamiales</taxon>
        <taxon>Orobanchaceae</taxon>
        <taxon>Pedicularideae</taxon>
        <taxon>Castillejinae</taxon>
        <taxon>Castilleja</taxon>
    </lineage>
</organism>
<sequence length="101" mass="11080">MLEKVYDGSKVYVGIQIPDADSASRRNIDLILVTNHEAVVITVKSLPGFVSTDKDGNWLCPDGKHKKSRRYDAYLLGALGAKYCSSILLMSENTKKAGGFE</sequence>
<dbReference type="PANTHER" id="PTHR35287">
    <property type="entry name" value="SI:ZFOS-911D5.4"/>
    <property type="match status" value="1"/>
</dbReference>
<name>A0ABD3BSK5_9LAMI</name>
<comment type="caution">
    <text evidence="2">The sequence shown here is derived from an EMBL/GenBank/DDBJ whole genome shotgun (WGS) entry which is preliminary data.</text>
</comment>
<feature type="domain" description="NERD" evidence="1">
    <location>
        <begin position="1"/>
        <end position="101"/>
    </location>
</feature>